<keyword evidence="2" id="KW-1003">Cell membrane</keyword>
<evidence type="ECO:0000256" key="6">
    <source>
        <dbReference type="ARBA" id="ARBA00023136"/>
    </source>
</evidence>
<evidence type="ECO:0000256" key="7">
    <source>
        <dbReference type="ARBA" id="ARBA00023170"/>
    </source>
</evidence>
<evidence type="ECO:0000313" key="13">
    <source>
        <dbReference type="Proteomes" id="UP000663860"/>
    </source>
</evidence>
<dbReference type="EMBL" id="CAJNOE010000069">
    <property type="protein sequence ID" value="CAF0853502.1"/>
    <property type="molecule type" value="Genomic_DNA"/>
</dbReference>
<dbReference type="SUPFAM" id="SSF81321">
    <property type="entry name" value="Family A G protein-coupled receptor-like"/>
    <property type="match status" value="1"/>
</dbReference>
<dbReference type="InterPro" id="IPR017452">
    <property type="entry name" value="GPCR_Rhodpsn_7TM"/>
</dbReference>
<dbReference type="Pfam" id="PF00001">
    <property type="entry name" value="7tm_1"/>
    <property type="match status" value="1"/>
</dbReference>
<feature type="transmembrane region" description="Helical" evidence="9">
    <location>
        <begin position="64"/>
        <end position="90"/>
    </location>
</feature>
<dbReference type="AlphaFoldDB" id="A0A813WP34"/>
<keyword evidence="7" id="KW-0675">Receptor</keyword>
<dbReference type="Proteomes" id="UP000663860">
    <property type="component" value="Unassembled WGS sequence"/>
</dbReference>
<evidence type="ECO:0000256" key="2">
    <source>
        <dbReference type="ARBA" id="ARBA00022475"/>
    </source>
</evidence>
<feature type="transmembrane region" description="Helical" evidence="9">
    <location>
        <begin position="193"/>
        <end position="217"/>
    </location>
</feature>
<dbReference type="GO" id="GO:0030425">
    <property type="term" value="C:dendrite"/>
    <property type="evidence" value="ECO:0007669"/>
    <property type="project" value="TreeGrafter"/>
</dbReference>
<keyword evidence="4 9" id="KW-1133">Transmembrane helix</keyword>
<dbReference type="InterPro" id="IPR000276">
    <property type="entry name" value="GPCR_Rhodpsn"/>
</dbReference>
<feature type="transmembrane region" description="Helical" evidence="9">
    <location>
        <begin position="102"/>
        <end position="122"/>
    </location>
</feature>
<dbReference type="Proteomes" id="UP000663868">
    <property type="component" value="Unassembled WGS sequence"/>
</dbReference>
<dbReference type="GO" id="GO:0007268">
    <property type="term" value="P:chemical synaptic transmission"/>
    <property type="evidence" value="ECO:0007669"/>
    <property type="project" value="TreeGrafter"/>
</dbReference>
<comment type="subcellular location">
    <subcellularLocation>
        <location evidence="1">Cell membrane</location>
        <topology evidence="1">Multi-pass membrane protein</topology>
    </subcellularLocation>
</comment>
<dbReference type="GO" id="GO:0005886">
    <property type="term" value="C:plasma membrane"/>
    <property type="evidence" value="ECO:0007669"/>
    <property type="project" value="UniProtKB-SubCell"/>
</dbReference>
<name>A0A813WP34_9BILA</name>
<dbReference type="GO" id="GO:0045202">
    <property type="term" value="C:synapse"/>
    <property type="evidence" value="ECO:0007669"/>
    <property type="project" value="GOC"/>
</dbReference>
<evidence type="ECO:0000313" key="11">
    <source>
        <dbReference type="EMBL" id="CAF0853502.1"/>
    </source>
</evidence>
<dbReference type="PROSITE" id="PS50262">
    <property type="entry name" value="G_PROTEIN_RECEP_F1_2"/>
    <property type="match status" value="1"/>
</dbReference>
<keyword evidence="5" id="KW-0297">G-protein coupled receptor</keyword>
<evidence type="ECO:0000256" key="5">
    <source>
        <dbReference type="ARBA" id="ARBA00023040"/>
    </source>
</evidence>
<sequence>MSVDNNNETFDYEDNTYPSLESSFSRSIKFNILISCQIPSIICNLIIFFYFTRLRELQTKRHHHVVICLLICNFLIITMELPITLVYLYFGEHIPSSYSLCLFWIYINYLLFASSVWMMAIASIQRYIFIFHKHFMKSYLKHYIPIFLPPTLLSIWYFVLIFFYPCQQQFDYTQLWCFGACYLYDEVISTIDWIVSSFIPIVLTVIFNIILLLRVIYRKYKMKRGNTWRTTRKLSIQLFSISFLFLSIYLPLIIFGLIRTWIDPYFLYVFTMTYLAYVAYFVSLLMPFICLISLPEIVTKIKRLCCLNNRVEPVQQQQQIAMTLITRRNIQQT</sequence>
<feature type="transmembrane region" description="Helical" evidence="9">
    <location>
        <begin position="274"/>
        <end position="294"/>
    </location>
</feature>
<keyword evidence="8" id="KW-0807">Transducer</keyword>
<evidence type="ECO:0000256" key="4">
    <source>
        <dbReference type="ARBA" id="ARBA00022989"/>
    </source>
</evidence>
<keyword evidence="6 9" id="KW-0472">Membrane</keyword>
<organism evidence="11 13">
    <name type="scientific">Adineta steineri</name>
    <dbReference type="NCBI Taxonomy" id="433720"/>
    <lineage>
        <taxon>Eukaryota</taxon>
        <taxon>Metazoa</taxon>
        <taxon>Spiralia</taxon>
        <taxon>Gnathifera</taxon>
        <taxon>Rotifera</taxon>
        <taxon>Eurotatoria</taxon>
        <taxon>Bdelloidea</taxon>
        <taxon>Adinetida</taxon>
        <taxon>Adinetidae</taxon>
        <taxon>Adineta</taxon>
    </lineage>
</organism>
<dbReference type="GO" id="GO:0004993">
    <property type="term" value="F:G protein-coupled serotonin receptor activity"/>
    <property type="evidence" value="ECO:0007669"/>
    <property type="project" value="TreeGrafter"/>
</dbReference>
<evidence type="ECO:0000256" key="9">
    <source>
        <dbReference type="SAM" id="Phobius"/>
    </source>
</evidence>
<comment type="caution">
    <text evidence="11">The sequence shown here is derived from an EMBL/GenBank/DDBJ whole genome shotgun (WGS) entry which is preliminary data.</text>
</comment>
<evidence type="ECO:0000256" key="8">
    <source>
        <dbReference type="ARBA" id="ARBA00023224"/>
    </source>
</evidence>
<accession>A0A813WP34</accession>
<keyword evidence="3 9" id="KW-0812">Transmembrane</keyword>
<proteinExistence type="predicted"/>
<evidence type="ECO:0000256" key="3">
    <source>
        <dbReference type="ARBA" id="ARBA00022692"/>
    </source>
</evidence>
<dbReference type="EMBL" id="CAJOBB010000470">
    <property type="protein sequence ID" value="CAF3686862.1"/>
    <property type="molecule type" value="Genomic_DNA"/>
</dbReference>
<gene>
    <name evidence="11" type="ORF">IZO911_LOCUS9725</name>
    <name evidence="12" type="ORF">KXQ929_LOCUS10069</name>
</gene>
<dbReference type="Gene3D" id="1.20.1070.10">
    <property type="entry name" value="Rhodopsin 7-helix transmembrane proteins"/>
    <property type="match status" value="1"/>
</dbReference>
<feature type="transmembrane region" description="Helical" evidence="9">
    <location>
        <begin position="143"/>
        <end position="164"/>
    </location>
</feature>
<reference evidence="11" key="1">
    <citation type="submission" date="2021-02" db="EMBL/GenBank/DDBJ databases">
        <authorList>
            <person name="Nowell W R."/>
        </authorList>
    </citation>
    <scope>NUCLEOTIDE SEQUENCE</scope>
</reference>
<dbReference type="GO" id="GO:0030594">
    <property type="term" value="F:neurotransmitter receptor activity"/>
    <property type="evidence" value="ECO:0007669"/>
    <property type="project" value="TreeGrafter"/>
</dbReference>
<dbReference type="CDD" id="cd00637">
    <property type="entry name" value="7tm_classA_rhodopsin-like"/>
    <property type="match status" value="1"/>
</dbReference>
<dbReference type="GO" id="GO:0007187">
    <property type="term" value="P:G protein-coupled receptor signaling pathway, coupled to cyclic nucleotide second messenger"/>
    <property type="evidence" value="ECO:0007669"/>
    <property type="project" value="TreeGrafter"/>
</dbReference>
<feature type="domain" description="G-protein coupled receptors family 1 profile" evidence="10">
    <location>
        <begin position="43"/>
        <end position="290"/>
    </location>
</feature>
<feature type="transmembrane region" description="Helical" evidence="9">
    <location>
        <begin position="30"/>
        <end position="52"/>
    </location>
</feature>
<protein>
    <recommendedName>
        <fullName evidence="10">G-protein coupled receptors family 1 profile domain-containing protein</fullName>
    </recommendedName>
</protein>
<evidence type="ECO:0000313" key="12">
    <source>
        <dbReference type="EMBL" id="CAF3686862.1"/>
    </source>
</evidence>
<dbReference type="PANTHER" id="PTHR24247">
    <property type="entry name" value="5-HYDROXYTRYPTAMINE RECEPTOR"/>
    <property type="match status" value="1"/>
</dbReference>
<evidence type="ECO:0000256" key="1">
    <source>
        <dbReference type="ARBA" id="ARBA00004651"/>
    </source>
</evidence>
<feature type="transmembrane region" description="Helical" evidence="9">
    <location>
        <begin position="238"/>
        <end position="262"/>
    </location>
</feature>
<evidence type="ECO:0000259" key="10">
    <source>
        <dbReference type="PROSITE" id="PS50262"/>
    </source>
</evidence>